<sequence length="287" mass="32277">MLDYMQYILKLWLTQLIGWGAERNGGWLTIIVIKIFVLYYKVNMQEALEPNIANYPTFNSFFRRSLKKSARPIDTNSSVIVLPVDGIISQLGTINGEFIFQAKGHYYSLTALLAGYDNLIEKFRNGQFVTTYLSPGDYHKIHMPCNGVLRQMIYVPGDLLSVNPVNTKKINNLFARNERVICLFDTDFGSIAQISIGATIVGSITTVWSGTVTPPREGVIKCFYYPKKIVKDAIILFKGQEIGSFQLGSTVINLFSYGRVKLSDHLHTGYFTRVGKPLAYGLRCNSA</sequence>
<organism evidence="13 14">
    <name type="scientific">Candidatus Palibaumannia cicadellinicola</name>
    <dbReference type="NCBI Taxonomy" id="186490"/>
    <lineage>
        <taxon>Bacteria</taxon>
        <taxon>Pseudomonadati</taxon>
        <taxon>Pseudomonadota</taxon>
        <taxon>Gammaproteobacteria</taxon>
        <taxon>Candidatus Palibaumannia</taxon>
    </lineage>
</organism>
<dbReference type="GO" id="GO:0005886">
    <property type="term" value="C:plasma membrane"/>
    <property type="evidence" value="ECO:0007669"/>
    <property type="project" value="UniProtKB-SubCell"/>
</dbReference>
<comment type="subunit">
    <text evidence="12">Heterodimer of a large membrane-associated beta subunit and a small pyruvoyl-containing alpha subunit.</text>
</comment>
<dbReference type="InterPro" id="IPR033178">
    <property type="entry name" value="PSD_type1_pro"/>
</dbReference>
<comment type="subcellular location">
    <subcellularLocation>
        <location evidence="12">Cell membrane</location>
        <topology evidence="12">Peripheral membrane protein</topology>
    </subcellularLocation>
</comment>
<gene>
    <name evidence="12 13" type="primary">psd</name>
    <name evidence="13" type="ORF">AB162_533</name>
</gene>
<dbReference type="PANTHER" id="PTHR10067:SF6">
    <property type="entry name" value="PHOSPHATIDYLSERINE DECARBOXYLASE PROENZYME, MITOCHONDRIAL"/>
    <property type="match status" value="1"/>
</dbReference>
<evidence type="ECO:0000256" key="9">
    <source>
        <dbReference type="ARBA" id="ARBA00023239"/>
    </source>
</evidence>
<reference evidence="13 14" key="1">
    <citation type="submission" date="2015-06" db="EMBL/GenBank/DDBJ databases">
        <title>Lineage-specific patterns of genome deterioration in obligate symbionts.</title>
        <authorList>
            <person name="Bennett G.M."/>
            <person name="McCutcheon J.P."/>
            <person name="McDonald B.R."/>
            <person name="Moran N.A."/>
        </authorList>
    </citation>
    <scope>NUCLEOTIDE SEQUENCE [LARGE SCALE GENOMIC DNA]</scope>
    <source>
        <strain evidence="13 14">B-GSS</strain>
    </source>
</reference>
<evidence type="ECO:0000256" key="8">
    <source>
        <dbReference type="ARBA" id="ARBA00023209"/>
    </source>
</evidence>
<dbReference type="UniPathway" id="UPA00558">
    <property type="reaction ID" value="UER00616"/>
</dbReference>
<feature type="site" description="Cleavage (non-hydrolytic); by autocatalysis" evidence="12">
    <location>
        <begin position="248"/>
        <end position="249"/>
    </location>
</feature>
<evidence type="ECO:0000256" key="10">
    <source>
        <dbReference type="ARBA" id="ARBA00023264"/>
    </source>
</evidence>
<keyword evidence="11 12" id="KW-0670">Pyruvate</keyword>
<name>A0A0K2BM42_9GAMM</name>
<evidence type="ECO:0000256" key="6">
    <source>
        <dbReference type="ARBA" id="ARBA00023136"/>
    </source>
</evidence>
<accession>A0A0K2BM42</accession>
<dbReference type="InterPro" id="IPR033177">
    <property type="entry name" value="PSD-B"/>
</dbReference>
<comment type="PTM">
    <text evidence="12">Is synthesized initially as an inactive proenzyme. Formation of the active enzyme involves a self-maturation process in which the active site pyruvoyl group is generated from an internal serine residue via an autocatalytic post-translational modification. Two non-identical subunits are generated from the proenzyme in this reaction, and the pyruvate is formed at the N-terminus of the alpha chain, which is derived from the carboxyl end of the proenzyme. The autoendoproteolytic cleavage occurs by a canonical serine protease mechanism, in which the side chain hydroxyl group of the serine supplies its oxygen atom to form the C-terminus of the beta chain, while the remainder of the serine residue undergoes an oxidative deamination to produce ammonia and the pyruvoyl prosthetic group on the alpha chain. During this reaction, the Ser that is part of the protease active site of the proenzyme becomes the pyruvoyl prosthetic group, which constitutes an essential element of the active site of the mature decarboxylase.</text>
</comment>
<comment type="cofactor">
    <cofactor evidence="12">
        <name>pyruvate</name>
        <dbReference type="ChEBI" id="CHEBI:15361"/>
    </cofactor>
    <text evidence="12">Binds 1 pyruvoyl group covalently per subunit.</text>
</comment>
<evidence type="ECO:0000256" key="2">
    <source>
        <dbReference type="ARBA" id="ARBA00022475"/>
    </source>
</evidence>
<feature type="active site" description="Schiff-base intermediate with substrate; via pyruvic acid; for decarboxylase activity" evidence="12">
    <location>
        <position position="249"/>
    </location>
</feature>
<evidence type="ECO:0000256" key="4">
    <source>
        <dbReference type="ARBA" id="ARBA00022793"/>
    </source>
</evidence>
<keyword evidence="8 12" id="KW-0594">Phospholipid biosynthesis</keyword>
<feature type="active site" description="Charge relay system; for autoendoproteolytic cleavage activity" evidence="12">
    <location>
        <position position="142"/>
    </location>
</feature>
<comment type="pathway">
    <text evidence="12">Phospholipid metabolism; phosphatidylethanolamine biosynthesis; phosphatidylethanolamine from CDP-diacylglycerol: step 2/2.</text>
</comment>
<proteinExistence type="inferred from homology"/>
<evidence type="ECO:0000256" key="1">
    <source>
        <dbReference type="ARBA" id="ARBA00005189"/>
    </source>
</evidence>
<feature type="chain" id="PRO_5023522891" description="Phosphatidylserine decarboxylase alpha chain" evidence="12">
    <location>
        <begin position="249"/>
        <end position="287"/>
    </location>
</feature>
<protein>
    <recommendedName>
        <fullName evidence="12">Phosphatidylserine decarboxylase proenzyme</fullName>
        <ecNumber evidence="12">4.1.1.65</ecNumber>
    </recommendedName>
    <component>
        <recommendedName>
            <fullName evidence="12">Phosphatidylserine decarboxylase alpha chain</fullName>
        </recommendedName>
    </component>
    <component>
        <recommendedName>
            <fullName evidence="12">Phosphatidylserine decarboxylase beta chain</fullName>
        </recommendedName>
    </component>
</protein>
<keyword evidence="3 12" id="KW-0444">Lipid biosynthesis</keyword>
<feature type="modified residue" description="Pyruvic acid (Ser); by autocatalysis" evidence="12">
    <location>
        <position position="249"/>
    </location>
</feature>
<dbReference type="AlphaFoldDB" id="A0A0K2BM42"/>
<keyword evidence="6 12" id="KW-0472">Membrane</keyword>
<evidence type="ECO:0000256" key="12">
    <source>
        <dbReference type="HAMAP-Rule" id="MF_00662"/>
    </source>
</evidence>
<comment type="function">
    <text evidence="12">Catalyzes the formation of phosphatidylethanolamine (PtdEtn) from phosphatidylserine (PtdSer).</text>
</comment>
<comment type="pathway">
    <text evidence="1">Lipid metabolism.</text>
</comment>
<keyword evidence="9 12" id="KW-0456">Lyase</keyword>
<comment type="catalytic activity">
    <reaction evidence="12">
        <text>a 1,2-diacyl-sn-glycero-3-phospho-L-serine + H(+) = a 1,2-diacyl-sn-glycero-3-phosphoethanolamine + CO2</text>
        <dbReference type="Rhea" id="RHEA:20828"/>
        <dbReference type="ChEBI" id="CHEBI:15378"/>
        <dbReference type="ChEBI" id="CHEBI:16526"/>
        <dbReference type="ChEBI" id="CHEBI:57262"/>
        <dbReference type="ChEBI" id="CHEBI:64612"/>
        <dbReference type="EC" id="4.1.1.65"/>
    </reaction>
</comment>
<feature type="active site" description="Charge relay system; for autoendoproteolytic cleavage activity" evidence="12">
    <location>
        <position position="85"/>
    </location>
</feature>
<dbReference type="KEGG" id="bcig:AB162_533"/>
<dbReference type="HAMAP" id="MF_00662">
    <property type="entry name" value="PS_decarb_PSD_B_type1"/>
    <property type="match status" value="1"/>
</dbReference>
<dbReference type="Pfam" id="PF02666">
    <property type="entry name" value="PS_Dcarbxylase"/>
    <property type="match status" value="1"/>
</dbReference>
<keyword evidence="4 12" id="KW-0210">Decarboxylase</keyword>
<dbReference type="EMBL" id="CP011787">
    <property type="protein sequence ID" value="AKZ66113.1"/>
    <property type="molecule type" value="Genomic_DNA"/>
</dbReference>
<evidence type="ECO:0000256" key="7">
    <source>
        <dbReference type="ARBA" id="ARBA00023145"/>
    </source>
</evidence>
<feature type="chain" id="PRO_5023522890" description="Phosphatidylserine decarboxylase beta chain" evidence="12">
    <location>
        <begin position="1"/>
        <end position="248"/>
    </location>
</feature>
<evidence type="ECO:0000313" key="13">
    <source>
        <dbReference type="EMBL" id="AKZ66113.1"/>
    </source>
</evidence>
<keyword evidence="7 12" id="KW-0865">Zymogen</keyword>
<dbReference type="GO" id="GO:0004609">
    <property type="term" value="F:phosphatidylserine decarboxylase activity"/>
    <property type="evidence" value="ECO:0007669"/>
    <property type="project" value="UniProtKB-UniRule"/>
</dbReference>
<evidence type="ECO:0000256" key="3">
    <source>
        <dbReference type="ARBA" id="ARBA00022516"/>
    </source>
</evidence>
<keyword evidence="10 12" id="KW-1208">Phospholipid metabolism</keyword>
<comment type="similarity">
    <text evidence="12">Belongs to the phosphatidylserine decarboxylase family. PSD-B subfamily. Prokaryotic type I sub-subfamily.</text>
</comment>
<evidence type="ECO:0000256" key="5">
    <source>
        <dbReference type="ARBA" id="ARBA00023098"/>
    </source>
</evidence>
<dbReference type="GO" id="GO:0006646">
    <property type="term" value="P:phosphatidylethanolamine biosynthetic process"/>
    <property type="evidence" value="ECO:0007669"/>
    <property type="project" value="UniProtKB-UniRule"/>
</dbReference>
<feature type="active site" description="Charge relay system; for autoendoproteolytic cleavage activity" evidence="12">
    <location>
        <position position="249"/>
    </location>
</feature>
<keyword evidence="14" id="KW-1185">Reference proteome</keyword>
<evidence type="ECO:0000313" key="14">
    <source>
        <dbReference type="Proteomes" id="UP000056466"/>
    </source>
</evidence>
<keyword evidence="2 12" id="KW-1003">Cell membrane</keyword>
<evidence type="ECO:0000256" key="11">
    <source>
        <dbReference type="ARBA" id="ARBA00023317"/>
    </source>
</evidence>
<keyword evidence="5 12" id="KW-0443">Lipid metabolism</keyword>
<dbReference type="InterPro" id="IPR003817">
    <property type="entry name" value="PS_Dcarbxylase"/>
</dbReference>
<dbReference type="PANTHER" id="PTHR10067">
    <property type="entry name" value="PHOSPHATIDYLSERINE DECARBOXYLASE"/>
    <property type="match status" value="1"/>
</dbReference>
<dbReference type="NCBIfam" id="TIGR00163">
    <property type="entry name" value="PS_decarb"/>
    <property type="match status" value="1"/>
</dbReference>
<dbReference type="EC" id="4.1.1.65" evidence="12"/>
<dbReference type="Proteomes" id="UP000056466">
    <property type="component" value="Chromosome"/>
</dbReference>
<dbReference type="PATRIC" id="fig|186490.8.peg.502"/>